<evidence type="ECO:0000313" key="2">
    <source>
        <dbReference type="Proteomes" id="UP000244722"/>
    </source>
</evidence>
<sequence>MGTHYEHSMVSGKGRAPIELLPVEIFGVSFVLSFISSPATGCRHADSVQRSNHPTASNRCAYQWL</sequence>
<comment type="caution">
    <text evidence="1">The sequence shown here is derived from an EMBL/GenBank/DDBJ whole genome shotgun (WGS) entry which is preliminary data.</text>
</comment>
<proteinExistence type="predicted"/>
<dbReference type="EMBL" id="NESQ01000021">
    <property type="protein sequence ID" value="PUU82864.1"/>
    <property type="molecule type" value="Genomic_DNA"/>
</dbReference>
<accession>A0A2T7A559</accession>
<protein>
    <submittedName>
        <fullName evidence="1">Uncharacterized protein</fullName>
    </submittedName>
</protein>
<gene>
    <name evidence="1" type="ORF">B9Z19DRAFT_1074155</name>
</gene>
<keyword evidence="2" id="KW-1185">Reference proteome</keyword>
<dbReference type="AlphaFoldDB" id="A0A2T7A559"/>
<reference evidence="1 2" key="1">
    <citation type="submission" date="2017-04" db="EMBL/GenBank/DDBJ databases">
        <title>Draft genome sequence of Tuber borchii Vittad., a whitish edible truffle.</title>
        <authorList>
            <consortium name="DOE Joint Genome Institute"/>
            <person name="Murat C."/>
            <person name="Kuo A."/>
            <person name="Barry K.W."/>
            <person name="Clum A."/>
            <person name="Dockter R.B."/>
            <person name="Fauchery L."/>
            <person name="Iotti M."/>
            <person name="Kohler A."/>
            <person name="Labutti K."/>
            <person name="Lindquist E.A."/>
            <person name="Lipzen A."/>
            <person name="Ohm R.A."/>
            <person name="Wang M."/>
            <person name="Grigoriev I.V."/>
            <person name="Zambonelli A."/>
            <person name="Martin F.M."/>
        </authorList>
    </citation>
    <scope>NUCLEOTIDE SEQUENCE [LARGE SCALE GENOMIC DNA]</scope>
    <source>
        <strain evidence="1 2">Tbo3840</strain>
    </source>
</reference>
<name>A0A2T7A559_TUBBO</name>
<dbReference type="Proteomes" id="UP000244722">
    <property type="component" value="Unassembled WGS sequence"/>
</dbReference>
<organism evidence="1 2">
    <name type="scientific">Tuber borchii</name>
    <name type="common">White truffle</name>
    <dbReference type="NCBI Taxonomy" id="42251"/>
    <lineage>
        <taxon>Eukaryota</taxon>
        <taxon>Fungi</taxon>
        <taxon>Dikarya</taxon>
        <taxon>Ascomycota</taxon>
        <taxon>Pezizomycotina</taxon>
        <taxon>Pezizomycetes</taxon>
        <taxon>Pezizales</taxon>
        <taxon>Tuberaceae</taxon>
        <taxon>Tuber</taxon>
    </lineage>
</organism>
<evidence type="ECO:0000313" key="1">
    <source>
        <dbReference type="EMBL" id="PUU82864.1"/>
    </source>
</evidence>